<evidence type="ECO:0000256" key="14">
    <source>
        <dbReference type="ARBA" id="ARBA00042401"/>
    </source>
</evidence>
<evidence type="ECO:0000259" key="16">
    <source>
        <dbReference type="PROSITE" id="PS50127"/>
    </source>
</evidence>
<evidence type="ECO:0000256" key="10">
    <source>
        <dbReference type="ARBA" id="ARBA00023242"/>
    </source>
</evidence>
<dbReference type="Gene3D" id="3.10.110.10">
    <property type="entry name" value="Ubiquitin Conjugating Enzyme"/>
    <property type="match status" value="2"/>
</dbReference>
<dbReference type="PROSITE" id="PS50127">
    <property type="entry name" value="UBC_2"/>
    <property type="match status" value="2"/>
</dbReference>
<evidence type="ECO:0000256" key="13">
    <source>
        <dbReference type="ARBA" id="ARBA00042316"/>
    </source>
</evidence>
<gene>
    <name evidence="17" type="ORF">BTJ68_13646</name>
</gene>
<sequence length="623" mass="70054">MSAQGYYNQGPPPPQQAYYGAPPPQQYGGYPPQQMQYGPPQGYPPQQYQQQPPPQKESSGCCGGCFKACLATLCCCFVCEEGGRGRDVIARMTTTTNTSGAIARITREIAAIEKGSDLSLAVACRDSDVRNVRALIIGPPETPYEYGFFEFDIKFSKEYPIKSPSVRSITTNSGRTRFNPNIYNEGKVCLSILGTWRGNPGEEWSSAQGLESVLLSIQSLMSANPYENEPGYEDRGKAEEMPKHYVAKIRHETLRIAVCQRLEGLLGIERGQPVAKRPRLGDKLSSVLGGKGKEKEVEASSGASIPASANEEFHSSSDSKPEDPSSEADTPATEPSVYEYDAEATFAAYDSSQWDPFADLMKRRFLWYYDTYVQTATAELALHPQGQAFTRMEFEYPPNSMEGHFDYANILKRLEGIKQALEEEQERWVKIGKKQVAEETQVAVQLAFQANQLRYQWNEGKYDGSRLEINLPEKGNPFKWNLTLLGQSMTNLDAGIFNMTLFIPPAFPTVQPRLKFETPIFHHRVSSTGVLCYFPKKEDDIGSHIEAIVKTIQEEEPKFDPRTVVNPEAFSLYWGGEEKRKVYNRKLRRSAQESCYELDPRKARSGYEVVILTLLQKLRLLDD</sequence>
<keyword evidence="4" id="KW-0963">Cytoplasm</keyword>
<feature type="domain" description="UBC core" evidence="16">
    <location>
        <begin position="100"/>
        <end position="258"/>
    </location>
</feature>
<evidence type="ECO:0000256" key="9">
    <source>
        <dbReference type="ARBA" id="ARBA00022840"/>
    </source>
</evidence>
<evidence type="ECO:0000256" key="4">
    <source>
        <dbReference type="ARBA" id="ARBA00022490"/>
    </source>
</evidence>
<dbReference type="PANTHER" id="PTHR46116">
    <property type="entry name" value="(E3-INDEPENDENT) E2 UBIQUITIN-CONJUGATING ENZYME"/>
    <property type="match status" value="1"/>
</dbReference>
<evidence type="ECO:0000313" key="17">
    <source>
        <dbReference type="EMBL" id="OTA23564.1"/>
    </source>
</evidence>
<evidence type="ECO:0000256" key="8">
    <source>
        <dbReference type="ARBA" id="ARBA00022786"/>
    </source>
</evidence>
<dbReference type="InterPro" id="IPR000608">
    <property type="entry name" value="UBC"/>
</dbReference>
<feature type="region of interest" description="Disordered" evidence="15">
    <location>
        <begin position="280"/>
        <end position="334"/>
    </location>
</feature>
<name>A0A1Z5SRW6_HORWE</name>
<feature type="domain" description="UBC core" evidence="16">
    <location>
        <begin position="448"/>
        <end position="596"/>
    </location>
</feature>
<organism evidence="17 18">
    <name type="scientific">Hortaea werneckii EXF-2000</name>
    <dbReference type="NCBI Taxonomy" id="1157616"/>
    <lineage>
        <taxon>Eukaryota</taxon>
        <taxon>Fungi</taxon>
        <taxon>Dikarya</taxon>
        <taxon>Ascomycota</taxon>
        <taxon>Pezizomycotina</taxon>
        <taxon>Dothideomycetes</taxon>
        <taxon>Dothideomycetidae</taxon>
        <taxon>Mycosphaerellales</taxon>
        <taxon>Teratosphaeriaceae</taxon>
        <taxon>Hortaea</taxon>
    </lineage>
</organism>
<accession>A0A1Z5SRW6</accession>
<dbReference type="OrthoDB" id="1926878at2759"/>
<dbReference type="GO" id="GO:0006915">
    <property type="term" value="P:apoptotic process"/>
    <property type="evidence" value="ECO:0007669"/>
    <property type="project" value="UniProtKB-KW"/>
</dbReference>
<feature type="compositionally biased region" description="Pro residues" evidence="15">
    <location>
        <begin position="10"/>
        <end position="25"/>
    </location>
</feature>
<dbReference type="Proteomes" id="UP000194280">
    <property type="component" value="Unassembled WGS sequence"/>
</dbReference>
<dbReference type="GO" id="GO:0004869">
    <property type="term" value="F:cysteine-type endopeptidase inhibitor activity"/>
    <property type="evidence" value="ECO:0007669"/>
    <property type="project" value="TreeGrafter"/>
</dbReference>
<evidence type="ECO:0000256" key="7">
    <source>
        <dbReference type="ARBA" id="ARBA00022741"/>
    </source>
</evidence>
<feature type="compositionally biased region" description="Low complexity" evidence="15">
    <location>
        <begin position="26"/>
        <end position="50"/>
    </location>
</feature>
<dbReference type="InterPro" id="IPR016135">
    <property type="entry name" value="UBQ-conjugating_enzyme/RWD"/>
</dbReference>
<proteinExistence type="predicted"/>
<evidence type="ECO:0000256" key="1">
    <source>
        <dbReference type="ARBA" id="ARBA00004123"/>
    </source>
</evidence>
<comment type="subcellular location">
    <subcellularLocation>
        <location evidence="2">Cytoplasm</location>
    </subcellularLocation>
    <subcellularLocation>
        <location evidence="1">Nucleus</location>
    </subcellularLocation>
</comment>
<evidence type="ECO:0000256" key="6">
    <source>
        <dbReference type="ARBA" id="ARBA00022703"/>
    </source>
</evidence>
<evidence type="ECO:0000256" key="15">
    <source>
        <dbReference type="SAM" id="MobiDB-lite"/>
    </source>
</evidence>
<keyword evidence="5" id="KW-0808">Transferase</keyword>
<comment type="caution">
    <text evidence="17">The sequence shown here is derived from an EMBL/GenBank/DDBJ whole genome shotgun (WGS) entry which is preliminary data.</text>
</comment>
<evidence type="ECO:0000256" key="11">
    <source>
        <dbReference type="ARBA" id="ARBA00039894"/>
    </source>
</evidence>
<reference evidence="17 18" key="1">
    <citation type="submission" date="2017-01" db="EMBL/GenBank/DDBJ databases">
        <title>The recent genome duplication of the halophilic yeast Hortaea werneckii: insights from long-read sequencing.</title>
        <authorList>
            <person name="Sinha S."/>
            <person name="Flibotte S."/>
            <person name="Neira M."/>
            <person name="Lenassi M."/>
            <person name="Gostincar C."/>
            <person name="Stajich J.E."/>
            <person name="Nislow C.E."/>
        </authorList>
    </citation>
    <scope>NUCLEOTIDE SEQUENCE [LARGE SCALE GENOMIC DNA]</scope>
    <source>
        <strain evidence="17 18">EXF-2000</strain>
    </source>
</reference>
<dbReference type="AlphaFoldDB" id="A0A1Z5SRW6"/>
<dbReference type="SUPFAM" id="SSF54495">
    <property type="entry name" value="UBC-like"/>
    <property type="match status" value="2"/>
</dbReference>
<feature type="compositionally biased region" description="Basic and acidic residues" evidence="15">
    <location>
        <begin position="311"/>
        <end position="323"/>
    </location>
</feature>
<dbReference type="GO" id="GO:0043066">
    <property type="term" value="P:negative regulation of apoptotic process"/>
    <property type="evidence" value="ECO:0007669"/>
    <property type="project" value="TreeGrafter"/>
</dbReference>
<dbReference type="GO" id="GO:0005737">
    <property type="term" value="C:cytoplasm"/>
    <property type="evidence" value="ECO:0007669"/>
    <property type="project" value="UniProtKB-SubCell"/>
</dbReference>
<dbReference type="STRING" id="1157616.A0A1Z5SRW6"/>
<dbReference type="CDD" id="cd00195">
    <property type="entry name" value="UBCc_UEV"/>
    <property type="match status" value="1"/>
</dbReference>
<evidence type="ECO:0000256" key="12">
    <source>
        <dbReference type="ARBA" id="ARBA00041798"/>
    </source>
</evidence>
<evidence type="ECO:0000256" key="2">
    <source>
        <dbReference type="ARBA" id="ARBA00004496"/>
    </source>
</evidence>
<dbReference type="SUPFAM" id="SSF81995">
    <property type="entry name" value="beta-sandwich domain of Sec23/24"/>
    <property type="match status" value="1"/>
</dbReference>
<keyword evidence="10" id="KW-0539">Nucleus</keyword>
<dbReference type="CDD" id="cd23809">
    <property type="entry name" value="UBCc_UBE2Z"/>
    <property type="match status" value="1"/>
</dbReference>
<dbReference type="EC" id="2.3.2.23" evidence="3"/>
<dbReference type="GO" id="GO:0005524">
    <property type="term" value="F:ATP binding"/>
    <property type="evidence" value="ECO:0007669"/>
    <property type="project" value="UniProtKB-KW"/>
</dbReference>
<dbReference type="VEuPathDB" id="FungiDB:BTJ68_13646"/>
<dbReference type="InParanoid" id="A0A1Z5SRW6"/>
<keyword evidence="18" id="KW-1185">Reference proteome</keyword>
<keyword evidence="8" id="KW-0833">Ubl conjugation pathway</keyword>
<keyword evidence="9" id="KW-0067">ATP-binding</keyword>
<dbReference type="GO" id="GO:0061631">
    <property type="term" value="F:ubiquitin conjugating enzyme activity"/>
    <property type="evidence" value="ECO:0007669"/>
    <property type="project" value="UniProtKB-EC"/>
</dbReference>
<keyword evidence="7" id="KW-0547">Nucleotide-binding</keyword>
<dbReference type="Pfam" id="PF00179">
    <property type="entry name" value="UQ_con"/>
    <property type="match status" value="2"/>
</dbReference>
<keyword evidence="6" id="KW-0053">Apoptosis</keyword>
<protein>
    <recommendedName>
        <fullName evidence="11">Ubiquitin-conjugating enzyme E2 Z</fullName>
        <ecNumber evidence="3">2.3.2.23</ecNumber>
    </recommendedName>
    <alternativeName>
        <fullName evidence="12">E2 ubiquitin-conjugating enzyme Z</fullName>
    </alternativeName>
    <alternativeName>
        <fullName evidence="14">Ubiquitin carrier protein Z</fullName>
    </alternativeName>
    <alternativeName>
        <fullName evidence="13">Ubiquitin-protein ligase Z</fullName>
    </alternativeName>
</protein>
<dbReference type="GO" id="GO:0005634">
    <property type="term" value="C:nucleus"/>
    <property type="evidence" value="ECO:0007669"/>
    <property type="project" value="UniProtKB-SubCell"/>
</dbReference>
<evidence type="ECO:0000256" key="3">
    <source>
        <dbReference type="ARBA" id="ARBA00012486"/>
    </source>
</evidence>
<dbReference type="SMART" id="SM00212">
    <property type="entry name" value="UBCc"/>
    <property type="match status" value="2"/>
</dbReference>
<evidence type="ECO:0000313" key="18">
    <source>
        <dbReference type="Proteomes" id="UP000194280"/>
    </source>
</evidence>
<feature type="region of interest" description="Disordered" evidence="15">
    <location>
        <begin position="1"/>
        <end position="53"/>
    </location>
</feature>
<dbReference type="EMBL" id="MUNK01000289">
    <property type="protein sequence ID" value="OTA23564.1"/>
    <property type="molecule type" value="Genomic_DNA"/>
</dbReference>
<dbReference type="PANTHER" id="PTHR46116:SF26">
    <property type="entry name" value="UBIQUITIN-CONJUGATING ENZYME E2 Z"/>
    <property type="match status" value="1"/>
</dbReference>
<evidence type="ECO:0000256" key="5">
    <source>
        <dbReference type="ARBA" id="ARBA00022679"/>
    </source>
</evidence>